<evidence type="ECO:0000313" key="2">
    <source>
        <dbReference type="EMBL" id="JAD19973.1"/>
    </source>
</evidence>
<keyword evidence="1" id="KW-0732">Signal</keyword>
<evidence type="ECO:0000256" key="1">
    <source>
        <dbReference type="SAM" id="SignalP"/>
    </source>
</evidence>
<proteinExistence type="predicted"/>
<reference evidence="2" key="1">
    <citation type="submission" date="2014-09" db="EMBL/GenBank/DDBJ databases">
        <authorList>
            <person name="Magalhaes I.L.F."/>
            <person name="Oliveira U."/>
            <person name="Santos F.R."/>
            <person name="Vidigal T.H.D.A."/>
            <person name="Brescovit A.D."/>
            <person name="Santos A.J."/>
        </authorList>
    </citation>
    <scope>NUCLEOTIDE SEQUENCE</scope>
    <source>
        <tissue evidence="2">Shoot tissue taken approximately 20 cm above the soil surface</tissue>
    </source>
</reference>
<protein>
    <submittedName>
        <fullName evidence="2">Uncharacterized protein</fullName>
    </submittedName>
</protein>
<reference evidence="2" key="2">
    <citation type="journal article" date="2015" name="Data Brief">
        <title>Shoot transcriptome of the giant reed, Arundo donax.</title>
        <authorList>
            <person name="Barrero R.A."/>
            <person name="Guerrero F.D."/>
            <person name="Moolhuijzen P."/>
            <person name="Goolsby J.A."/>
            <person name="Tidwell J."/>
            <person name="Bellgard S.E."/>
            <person name="Bellgard M.I."/>
        </authorList>
    </citation>
    <scope>NUCLEOTIDE SEQUENCE</scope>
    <source>
        <tissue evidence="2">Shoot tissue taken approximately 20 cm above the soil surface</tissue>
    </source>
</reference>
<organism evidence="2">
    <name type="scientific">Arundo donax</name>
    <name type="common">Giant reed</name>
    <name type="synonym">Donax arundinaceus</name>
    <dbReference type="NCBI Taxonomy" id="35708"/>
    <lineage>
        <taxon>Eukaryota</taxon>
        <taxon>Viridiplantae</taxon>
        <taxon>Streptophyta</taxon>
        <taxon>Embryophyta</taxon>
        <taxon>Tracheophyta</taxon>
        <taxon>Spermatophyta</taxon>
        <taxon>Magnoliopsida</taxon>
        <taxon>Liliopsida</taxon>
        <taxon>Poales</taxon>
        <taxon>Poaceae</taxon>
        <taxon>PACMAD clade</taxon>
        <taxon>Arundinoideae</taxon>
        <taxon>Arundineae</taxon>
        <taxon>Arundo</taxon>
    </lineage>
</organism>
<dbReference type="EMBL" id="GBRH01277922">
    <property type="protein sequence ID" value="JAD19973.1"/>
    <property type="molecule type" value="Transcribed_RNA"/>
</dbReference>
<name>A0A0A8Y544_ARUDO</name>
<accession>A0A0A8Y544</accession>
<feature type="chain" id="PRO_5002061702" evidence="1">
    <location>
        <begin position="19"/>
        <end position="60"/>
    </location>
</feature>
<sequence>MCWLRSMFRAMPVHGVLATHHYCHQIAAGNHWMSVTTLRLKSSMAFFQILARFLSSNLST</sequence>
<feature type="signal peptide" evidence="1">
    <location>
        <begin position="1"/>
        <end position="18"/>
    </location>
</feature>
<dbReference type="AlphaFoldDB" id="A0A0A8Y544"/>